<gene>
    <name evidence="2" type="ORF">GRF29_1g921784</name>
</gene>
<reference evidence="2 3" key="1">
    <citation type="submission" date="2021-02" db="EMBL/GenBank/DDBJ databases">
        <title>Genome assembly of Pseudopithomyces chartarum.</title>
        <authorList>
            <person name="Jauregui R."/>
            <person name="Singh J."/>
            <person name="Voisey C."/>
        </authorList>
    </citation>
    <scope>NUCLEOTIDE SEQUENCE [LARGE SCALE GENOMIC DNA]</scope>
    <source>
        <strain evidence="2 3">AGR01</strain>
    </source>
</reference>
<sequence>MATTTASRDDHMATANDMSANVRFRPSQGNWADDGGGVWSPPSWRRVCADDAAAAAALGGNSGEARSLAVEERRGSPPKVLAAAHCPLRAHPMARRQQQRQCIATAGRALSHNAFVGTAQPWGEGRPR</sequence>
<dbReference type="Proteomes" id="UP001280581">
    <property type="component" value="Unassembled WGS sequence"/>
</dbReference>
<evidence type="ECO:0000313" key="2">
    <source>
        <dbReference type="EMBL" id="KAK3216766.1"/>
    </source>
</evidence>
<proteinExistence type="predicted"/>
<protein>
    <submittedName>
        <fullName evidence="2">Uncharacterized protein</fullName>
    </submittedName>
</protein>
<accession>A0AAN6M961</accession>
<evidence type="ECO:0000313" key="3">
    <source>
        <dbReference type="Proteomes" id="UP001280581"/>
    </source>
</evidence>
<feature type="region of interest" description="Disordered" evidence="1">
    <location>
        <begin position="1"/>
        <end position="38"/>
    </location>
</feature>
<dbReference type="AlphaFoldDB" id="A0AAN6M961"/>
<organism evidence="2 3">
    <name type="scientific">Pseudopithomyces chartarum</name>
    <dbReference type="NCBI Taxonomy" id="1892770"/>
    <lineage>
        <taxon>Eukaryota</taxon>
        <taxon>Fungi</taxon>
        <taxon>Dikarya</taxon>
        <taxon>Ascomycota</taxon>
        <taxon>Pezizomycotina</taxon>
        <taxon>Dothideomycetes</taxon>
        <taxon>Pleosporomycetidae</taxon>
        <taxon>Pleosporales</taxon>
        <taxon>Massarineae</taxon>
        <taxon>Didymosphaeriaceae</taxon>
        <taxon>Pseudopithomyces</taxon>
    </lineage>
</organism>
<evidence type="ECO:0000256" key="1">
    <source>
        <dbReference type="SAM" id="MobiDB-lite"/>
    </source>
</evidence>
<keyword evidence="3" id="KW-1185">Reference proteome</keyword>
<comment type="caution">
    <text evidence="2">The sequence shown here is derived from an EMBL/GenBank/DDBJ whole genome shotgun (WGS) entry which is preliminary data.</text>
</comment>
<dbReference type="EMBL" id="WVTA01000001">
    <property type="protein sequence ID" value="KAK3216766.1"/>
    <property type="molecule type" value="Genomic_DNA"/>
</dbReference>
<name>A0AAN6M961_9PLEO</name>